<dbReference type="RefSeq" id="XP_033402815.1">
    <property type="nucleotide sequence ID" value="XM_033539534.1"/>
</dbReference>
<feature type="non-terminal residue" evidence="1">
    <location>
        <position position="56"/>
    </location>
</feature>
<organism evidence="1 2">
    <name type="scientific">Aplosporella prunicola CBS 121167</name>
    <dbReference type="NCBI Taxonomy" id="1176127"/>
    <lineage>
        <taxon>Eukaryota</taxon>
        <taxon>Fungi</taxon>
        <taxon>Dikarya</taxon>
        <taxon>Ascomycota</taxon>
        <taxon>Pezizomycotina</taxon>
        <taxon>Dothideomycetes</taxon>
        <taxon>Dothideomycetes incertae sedis</taxon>
        <taxon>Botryosphaeriales</taxon>
        <taxon>Aplosporellaceae</taxon>
        <taxon>Aplosporella</taxon>
    </lineage>
</organism>
<gene>
    <name evidence="1" type="ORF">K452DRAFT_282095</name>
</gene>
<dbReference type="GeneID" id="54297030"/>
<protein>
    <submittedName>
        <fullName evidence="1">Uncharacterized protein</fullName>
    </submittedName>
</protein>
<dbReference type="Proteomes" id="UP000799438">
    <property type="component" value="Unassembled WGS sequence"/>
</dbReference>
<keyword evidence="2" id="KW-1185">Reference proteome</keyword>
<evidence type="ECO:0000313" key="2">
    <source>
        <dbReference type="Proteomes" id="UP000799438"/>
    </source>
</evidence>
<evidence type="ECO:0000313" key="1">
    <source>
        <dbReference type="EMBL" id="KAF2147107.1"/>
    </source>
</evidence>
<accession>A0A6A6BW41</accession>
<dbReference type="AlphaFoldDB" id="A0A6A6BW41"/>
<proteinExistence type="predicted"/>
<reference evidence="1" key="1">
    <citation type="journal article" date="2020" name="Stud. Mycol.">
        <title>101 Dothideomycetes genomes: a test case for predicting lifestyles and emergence of pathogens.</title>
        <authorList>
            <person name="Haridas S."/>
            <person name="Albert R."/>
            <person name="Binder M."/>
            <person name="Bloem J."/>
            <person name="Labutti K."/>
            <person name="Salamov A."/>
            <person name="Andreopoulos B."/>
            <person name="Baker S."/>
            <person name="Barry K."/>
            <person name="Bills G."/>
            <person name="Bluhm B."/>
            <person name="Cannon C."/>
            <person name="Castanera R."/>
            <person name="Culley D."/>
            <person name="Daum C."/>
            <person name="Ezra D."/>
            <person name="Gonzalez J."/>
            <person name="Henrissat B."/>
            <person name="Kuo A."/>
            <person name="Liang C."/>
            <person name="Lipzen A."/>
            <person name="Lutzoni F."/>
            <person name="Magnuson J."/>
            <person name="Mondo S."/>
            <person name="Nolan M."/>
            <person name="Ohm R."/>
            <person name="Pangilinan J."/>
            <person name="Park H.-J."/>
            <person name="Ramirez L."/>
            <person name="Alfaro M."/>
            <person name="Sun H."/>
            <person name="Tritt A."/>
            <person name="Yoshinaga Y."/>
            <person name="Zwiers L.-H."/>
            <person name="Turgeon B."/>
            <person name="Goodwin S."/>
            <person name="Spatafora J."/>
            <person name="Crous P."/>
            <person name="Grigoriev I."/>
        </authorList>
    </citation>
    <scope>NUCLEOTIDE SEQUENCE</scope>
    <source>
        <strain evidence="1">CBS 121167</strain>
    </source>
</reference>
<sequence>MEIMEVPSHDDVSASIPKQESLWGNSQYWGISLRKTKKPITKDLRDYDAILFNQDN</sequence>
<name>A0A6A6BW41_9PEZI</name>
<dbReference type="EMBL" id="ML995474">
    <property type="protein sequence ID" value="KAF2147107.1"/>
    <property type="molecule type" value="Genomic_DNA"/>
</dbReference>
<dbReference type="OrthoDB" id="5244639at2759"/>